<comment type="subcellular location">
    <subcellularLocation>
        <location evidence="1">Cell membrane</location>
        <topology evidence="1">Multi-pass membrane protein</topology>
    </subcellularLocation>
</comment>
<feature type="transmembrane region" description="Helical" evidence="6">
    <location>
        <begin position="268"/>
        <end position="294"/>
    </location>
</feature>
<feature type="transmembrane region" description="Helical" evidence="6">
    <location>
        <begin position="363"/>
        <end position="381"/>
    </location>
</feature>
<proteinExistence type="predicted"/>
<dbReference type="GO" id="GO:0005886">
    <property type="term" value="C:plasma membrane"/>
    <property type="evidence" value="ECO:0007669"/>
    <property type="project" value="UniProtKB-SubCell"/>
</dbReference>
<feature type="transmembrane region" description="Helical" evidence="6">
    <location>
        <begin position="176"/>
        <end position="201"/>
    </location>
</feature>
<reference evidence="8 9" key="1">
    <citation type="submission" date="2019-03" db="EMBL/GenBank/DDBJ databases">
        <title>Genomic Encyclopedia of Type Strains, Phase IV (KMG-IV): sequencing the most valuable type-strain genomes for metagenomic binning, comparative biology and taxonomic classification.</title>
        <authorList>
            <person name="Goeker M."/>
        </authorList>
    </citation>
    <scope>NUCLEOTIDE SEQUENCE [LARGE SCALE GENOMIC DNA]</scope>
    <source>
        <strain evidence="8 9">DSM 29481</strain>
    </source>
</reference>
<evidence type="ECO:0000256" key="2">
    <source>
        <dbReference type="ARBA" id="ARBA00022475"/>
    </source>
</evidence>
<evidence type="ECO:0000313" key="9">
    <source>
        <dbReference type="Proteomes" id="UP000295773"/>
    </source>
</evidence>
<feature type="transmembrane region" description="Helical" evidence="6">
    <location>
        <begin position="329"/>
        <end position="351"/>
    </location>
</feature>
<sequence>MRAFFIVLKFELETMLKKKSFLISTILVAIAAFALLSFPRFLSNDSENKDTQKVDKVMIIQDMKQILQDDNLIKQQFPAYKVLRTTQLDELKKQVTDGKADIGFAINDATHFTYYIKNSSLQDTRPAKFEDLMKKQYQAKEFKRHHYDATTIEAIYQTPIQSKTTVLGTDGSSNYYYTYALILLLYMMIMIYGNQVGVGVASEKSNRAIEILTTSTTSNTLIFGKVIAGAITGVLQTALMLGSFLLAYQVNADVWNHALDKFLHIPSIVLWTFALFGMLGYLLFNFLFGAIGALCSKVEEVNGATMPIQLLIIAVFILSYVSLQMPDTLLAKIVGFVPFTSWMCMFINVAVGSATVWEIIISWCLLAVTTIAMGILGARLYRRGTLSYGNTVSLKTIVQALRHHE</sequence>
<keyword evidence="3 6" id="KW-0812">Transmembrane</keyword>
<evidence type="ECO:0000256" key="1">
    <source>
        <dbReference type="ARBA" id="ARBA00004651"/>
    </source>
</evidence>
<keyword evidence="5 6" id="KW-0472">Membrane</keyword>
<feature type="transmembrane region" description="Helical" evidence="6">
    <location>
        <begin position="21"/>
        <end position="42"/>
    </location>
</feature>
<dbReference type="Proteomes" id="UP000295773">
    <property type="component" value="Unassembled WGS sequence"/>
</dbReference>
<evidence type="ECO:0000259" key="7">
    <source>
        <dbReference type="Pfam" id="PF12698"/>
    </source>
</evidence>
<dbReference type="PANTHER" id="PTHR30294">
    <property type="entry name" value="MEMBRANE COMPONENT OF ABC TRANSPORTER YHHJ-RELATED"/>
    <property type="match status" value="1"/>
</dbReference>
<feature type="transmembrane region" description="Helical" evidence="6">
    <location>
        <begin position="306"/>
        <end position="323"/>
    </location>
</feature>
<dbReference type="EMBL" id="SMBP01000008">
    <property type="protein sequence ID" value="TCU60181.1"/>
    <property type="molecule type" value="Genomic_DNA"/>
</dbReference>
<evidence type="ECO:0000256" key="4">
    <source>
        <dbReference type="ARBA" id="ARBA00022989"/>
    </source>
</evidence>
<evidence type="ECO:0000313" key="8">
    <source>
        <dbReference type="EMBL" id="TCU60181.1"/>
    </source>
</evidence>
<feature type="domain" description="ABC-2 type transporter transmembrane" evidence="7">
    <location>
        <begin position="19"/>
        <end position="378"/>
    </location>
</feature>
<dbReference type="Pfam" id="PF12698">
    <property type="entry name" value="ABC2_membrane_3"/>
    <property type="match status" value="1"/>
</dbReference>
<evidence type="ECO:0000256" key="3">
    <source>
        <dbReference type="ARBA" id="ARBA00022692"/>
    </source>
</evidence>
<organism evidence="8 9">
    <name type="scientific">Longicatena caecimuris</name>
    <dbReference type="NCBI Taxonomy" id="1796635"/>
    <lineage>
        <taxon>Bacteria</taxon>
        <taxon>Bacillati</taxon>
        <taxon>Bacillota</taxon>
        <taxon>Erysipelotrichia</taxon>
        <taxon>Erysipelotrichales</taxon>
        <taxon>Erysipelotrichaceae</taxon>
        <taxon>Longicatena</taxon>
    </lineage>
</organism>
<dbReference type="GO" id="GO:0140359">
    <property type="term" value="F:ABC-type transporter activity"/>
    <property type="evidence" value="ECO:0007669"/>
    <property type="project" value="InterPro"/>
</dbReference>
<keyword evidence="9" id="KW-1185">Reference proteome</keyword>
<dbReference type="RefSeq" id="WP_119983285.1">
    <property type="nucleotide sequence ID" value="NZ_JADPGE010000005.1"/>
</dbReference>
<evidence type="ECO:0000256" key="6">
    <source>
        <dbReference type="SAM" id="Phobius"/>
    </source>
</evidence>
<dbReference type="InterPro" id="IPR013525">
    <property type="entry name" value="ABC2_TM"/>
</dbReference>
<gene>
    <name evidence="8" type="ORF">EDD61_10840</name>
</gene>
<evidence type="ECO:0000256" key="5">
    <source>
        <dbReference type="ARBA" id="ARBA00023136"/>
    </source>
</evidence>
<dbReference type="InterPro" id="IPR051449">
    <property type="entry name" value="ABC-2_transporter_component"/>
</dbReference>
<protein>
    <submittedName>
        <fullName evidence="8">ABC-2 type transport system permease protein</fullName>
    </submittedName>
</protein>
<accession>A0A4R3TDU9</accession>
<keyword evidence="2" id="KW-1003">Cell membrane</keyword>
<dbReference type="AlphaFoldDB" id="A0A4R3TDU9"/>
<keyword evidence="4 6" id="KW-1133">Transmembrane helix</keyword>
<feature type="transmembrane region" description="Helical" evidence="6">
    <location>
        <begin position="222"/>
        <end position="248"/>
    </location>
</feature>
<comment type="caution">
    <text evidence="8">The sequence shown here is derived from an EMBL/GenBank/DDBJ whole genome shotgun (WGS) entry which is preliminary data.</text>
</comment>
<dbReference type="PANTHER" id="PTHR30294:SF29">
    <property type="entry name" value="MULTIDRUG ABC TRANSPORTER PERMEASE YBHS-RELATED"/>
    <property type="match status" value="1"/>
</dbReference>
<name>A0A4R3TDU9_9FIRM</name>